<dbReference type="AlphaFoldDB" id="A0A8A3PLL2"/>
<evidence type="ECO:0000256" key="1">
    <source>
        <dbReference type="SAM" id="MobiDB-lite"/>
    </source>
</evidence>
<feature type="region of interest" description="Disordered" evidence="1">
    <location>
        <begin position="350"/>
        <end position="402"/>
    </location>
</feature>
<evidence type="ECO:0000313" key="4">
    <source>
        <dbReference type="EMBL" id="QSZ36312.1"/>
    </source>
</evidence>
<keyword evidence="5" id="KW-1185">Reference proteome</keyword>
<dbReference type="InterPro" id="IPR000627">
    <property type="entry name" value="Intradiol_dOase_C"/>
</dbReference>
<evidence type="ECO:0000313" key="5">
    <source>
        <dbReference type="Proteomes" id="UP000672032"/>
    </source>
</evidence>
<dbReference type="GO" id="GO:0008199">
    <property type="term" value="F:ferric iron binding"/>
    <property type="evidence" value="ECO:0007669"/>
    <property type="project" value="InterPro"/>
</dbReference>
<dbReference type="PANTHER" id="PTHR34315:SF1">
    <property type="entry name" value="INTRADIOL RING-CLEAVAGE DIOXYGENASES DOMAIN-CONTAINING PROTEIN-RELATED"/>
    <property type="match status" value="1"/>
</dbReference>
<reference evidence="4" key="1">
    <citation type="submission" date="2020-10" db="EMBL/GenBank/DDBJ databases">
        <title>Genome Sequence of Monilinia vaccinii-corymbosi Sheds Light on Mummy Berry Disease Infection of Blueberry and Mating Type.</title>
        <authorList>
            <person name="Yow A.G."/>
            <person name="Zhang Y."/>
            <person name="Bansal K."/>
            <person name="Eacker S.M."/>
            <person name="Sullivan S."/>
            <person name="Liachko I."/>
            <person name="Cubeta M.A."/>
            <person name="Rollins J.A."/>
            <person name="Ashrafi H."/>
        </authorList>
    </citation>
    <scope>NUCLEOTIDE SEQUENCE</scope>
    <source>
        <strain evidence="4">RL-1</strain>
    </source>
</reference>
<feature type="chain" id="PRO_5032435759" description="Intradiol ring-cleavage dioxygenases domain-containing protein" evidence="2">
    <location>
        <begin position="20"/>
        <end position="402"/>
    </location>
</feature>
<dbReference type="Gene3D" id="2.60.130.10">
    <property type="entry name" value="Aromatic compound dioxygenase"/>
    <property type="match status" value="1"/>
</dbReference>
<name>A0A8A3PLL2_9HELO</name>
<dbReference type="GO" id="GO:0016702">
    <property type="term" value="F:oxidoreductase activity, acting on single donors with incorporation of molecular oxygen, incorporation of two atoms of oxygen"/>
    <property type="evidence" value="ECO:0007669"/>
    <property type="project" value="InterPro"/>
</dbReference>
<evidence type="ECO:0000259" key="3">
    <source>
        <dbReference type="Pfam" id="PF00775"/>
    </source>
</evidence>
<sequence length="402" mass="42432">MHFSRLAIPTLASLVAVQAHPGHDINQEIADIAKGHELHKRDISSCYSKLRARGHHQRTTDRRHEILKNERAKRGLPTAASIIKLRDLPELGARDAGTVLATNHFSSTKYSPGDPYSTVFTGNNSCILVPETTEGPFYVTGEYVRADVREKPTQSGIDLILDIEVIDTATCEPVPNVYIDFWYANSTGVYSGVPDASSPSNINATFARGIQRTGSEGATQFTAFYPGHYQGRSQHIHVATHIGGTVFSNGTYQGSTVSHVGQLFFDTSLSTQIEALTPYSTNPNPGSTNNANDGIFLQEAAIGDPVVEYSLLGSSLSAGLFGWIAFGINTTHAGSIRAAAALTSNGGVPIAGGGPGGPPPNGTFPNGTFPGGPPRPIPTSSSSESATLTDSSSLESSTAFMA</sequence>
<keyword evidence="2" id="KW-0732">Signal</keyword>
<dbReference type="SUPFAM" id="SSF49482">
    <property type="entry name" value="Aromatic compound dioxygenase"/>
    <property type="match status" value="1"/>
</dbReference>
<feature type="compositionally biased region" description="Low complexity" evidence="1">
    <location>
        <begin position="379"/>
        <end position="402"/>
    </location>
</feature>
<dbReference type="EMBL" id="CP063410">
    <property type="protein sequence ID" value="QSZ36312.1"/>
    <property type="molecule type" value="Genomic_DNA"/>
</dbReference>
<dbReference type="Pfam" id="PF00775">
    <property type="entry name" value="Dioxygenase_C"/>
    <property type="match status" value="1"/>
</dbReference>
<dbReference type="InterPro" id="IPR015889">
    <property type="entry name" value="Intradiol_dOase_core"/>
</dbReference>
<feature type="signal peptide" evidence="2">
    <location>
        <begin position="1"/>
        <end position="19"/>
    </location>
</feature>
<proteinExistence type="predicted"/>
<dbReference type="OrthoDB" id="121380at2759"/>
<accession>A0A8A3PLL2</accession>
<protein>
    <recommendedName>
        <fullName evidence="3">Intradiol ring-cleavage dioxygenases domain-containing protein</fullName>
    </recommendedName>
</protein>
<organism evidence="4 5">
    <name type="scientific">Monilinia vaccinii-corymbosi</name>
    <dbReference type="NCBI Taxonomy" id="61207"/>
    <lineage>
        <taxon>Eukaryota</taxon>
        <taxon>Fungi</taxon>
        <taxon>Dikarya</taxon>
        <taxon>Ascomycota</taxon>
        <taxon>Pezizomycotina</taxon>
        <taxon>Leotiomycetes</taxon>
        <taxon>Helotiales</taxon>
        <taxon>Sclerotiniaceae</taxon>
        <taxon>Monilinia</taxon>
    </lineage>
</organism>
<feature type="domain" description="Intradiol ring-cleavage dioxygenases" evidence="3">
    <location>
        <begin position="134"/>
        <end position="234"/>
    </location>
</feature>
<dbReference type="Proteomes" id="UP000672032">
    <property type="component" value="Chromosome 6"/>
</dbReference>
<dbReference type="CDD" id="cd03457">
    <property type="entry name" value="intradiol_dioxygenase_like"/>
    <property type="match status" value="1"/>
</dbReference>
<gene>
    <name evidence="4" type="ORF">DSL72_007438</name>
</gene>
<evidence type="ECO:0000256" key="2">
    <source>
        <dbReference type="SAM" id="SignalP"/>
    </source>
</evidence>
<dbReference type="PANTHER" id="PTHR34315">
    <property type="match status" value="1"/>
</dbReference>